<name>A0A4R3J3L2_9RHOB</name>
<dbReference type="RefSeq" id="WP_132247034.1">
    <property type="nucleotide sequence ID" value="NZ_SLZU01000014.1"/>
</dbReference>
<evidence type="ECO:0000313" key="3">
    <source>
        <dbReference type="Proteomes" id="UP000295696"/>
    </source>
</evidence>
<comment type="caution">
    <text evidence="2">The sequence shown here is derived from an EMBL/GenBank/DDBJ whole genome shotgun (WGS) entry which is preliminary data.</text>
</comment>
<protein>
    <submittedName>
        <fullName evidence="2">Methyltransferase family protein</fullName>
    </submittedName>
</protein>
<dbReference type="EMBL" id="SLZU01000014">
    <property type="protein sequence ID" value="TCS60408.1"/>
    <property type="molecule type" value="Genomic_DNA"/>
</dbReference>
<evidence type="ECO:0000259" key="1">
    <source>
        <dbReference type="Pfam" id="PF08241"/>
    </source>
</evidence>
<dbReference type="OrthoDB" id="9787738at2"/>
<dbReference type="Pfam" id="PF08241">
    <property type="entry name" value="Methyltransf_11"/>
    <property type="match status" value="1"/>
</dbReference>
<organism evidence="2 3">
    <name type="scientific">Primorskyibacter sedentarius</name>
    <dbReference type="NCBI Taxonomy" id="745311"/>
    <lineage>
        <taxon>Bacteria</taxon>
        <taxon>Pseudomonadati</taxon>
        <taxon>Pseudomonadota</taxon>
        <taxon>Alphaproteobacteria</taxon>
        <taxon>Rhodobacterales</taxon>
        <taxon>Roseobacteraceae</taxon>
        <taxon>Primorskyibacter</taxon>
    </lineage>
</organism>
<dbReference type="AlphaFoldDB" id="A0A4R3J3L2"/>
<feature type="domain" description="Methyltransferase type 11" evidence="1">
    <location>
        <begin position="98"/>
        <end position="146"/>
    </location>
</feature>
<dbReference type="InterPro" id="IPR013216">
    <property type="entry name" value="Methyltransf_11"/>
</dbReference>
<proteinExistence type="predicted"/>
<keyword evidence="2" id="KW-0808">Transferase</keyword>
<gene>
    <name evidence="2" type="ORF">EDD52_1146</name>
</gene>
<dbReference type="Gene3D" id="3.40.50.150">
    <property type="entry name" value="Vaccinia Virus protein VP39"/>
    <property type="match status" value="1"/>
</dbReference>
<keyword evidence="3" id="KW-1185">Reference proteome</keyword>
<dbReference type="GO" id="GO:0008757">
    <property type="term" value="F:S-adenosylmethionine-dependent methyltransferase activity"/>
    <property type="evidence" value="ECO:0007669"/>
    <property type="project" value="InterPro"/>
</dbReference>
<evidence type="ECO:0000313" key="2">
    <source>
        <dbReference type="EMBL" id="TCS60408.1"/>
    </source>
</evidence>
<dbReference type="Proteomes" id="UP000295696">
    <property type="component" value="Unassembled WGS sequence"/>
</dbReference>
<dbReference type="InterPro" id="IPR029063">
    <property type="entry name" value="SAM-dependent_MTases_sf"/>
</dbReference>
<dbReference type="SUPFAM" id="SSF53335">
    <property type="entry name" value="S-adenosyl-L-methionine-dependent methyltransferases"/>
    <property type="match status" value="1"/>
</dbReference>
<dbReference type="GO" id="GO:0032259">
    <property type="term" value="P:methylation"/>
    <property type="evidence" value="ECO:0007669"/>
    <property type="project" value="UniProtKB-KW"/>
</dbReference>
<keyword evidence="2" id="KW-0489">Methyltransferase</keyword>
<reference evidence="2 3" key="1">
    <citation type="submission" date="2019-03" db="EMBL/GenBank/DDBJ databases">
        <title>Genomic Encyclopedia of Type Strains, Phase IV (KMG-IV): sequencing the most valuable type-strain genomes for metagenomic binning, comparative biology and taxonomic classification.</title>
        <authorList>
            <person name="Goeker M."/>
        </authorList>
    </citation>
    <scope>NUCLEOTIDE SEQUENCE [LARGE SCALE GENOMIC DNA]</scope>
    <source>
        <strain evidence="2 3">DSM 104836</strain>
    </source>
</reference>
<sequence length="253" mass="29311">MHSFSGTCPVCSHATTYTSENDWFRDFLHCAHCKSIPRERAFVYVLERAQPDWRTKVIHESSPADRKVSTRIRDACPNYIPTQYFPHAPLGSIHEGTRCENLEALTFEDNSIDLHCHLDVMEHVNHPDKCFEEMERTLRPGGQIIFTTPVYEELVHTQRWGYYDDQGQVHFLFEPEYHGNPIDKKGAPVTFHYGQDLANMILQWTKDCGVEVITLNDPYLGVLGKFREVFVVTKRGPAANKVQGLKRWKNFKN</sequence>
<accession>A0A4R3J3L2</accession>